<keyword evidence="10" id="KW-0739">Sodium transport</keyword>
<dbReference type="InterPro" id="IPR038377">
    <property type="entry name" value="Na/Glc_symporter_sf"/>
</dbReference>
<evidence type="ECO:0000313" key="13">
    <source>
        <dbReference type="EMBL" id="KAF6214649.1"/>
    </source>
</evidence>
<dbReference type="GO" id="GO:0015293">
    <property type="term" value="F:symporter activity"/>
    <property type="evidence" value="ECO:0007669"/>
    <property type="project" value="TreeGrafter"/>
</dbReference>
<dbReference type="EMBL" id="WIXP02000002">
    <property type="protein sequence ID" value="KAF6214649.1"/>
    <property type="molecule type" value="Genomic_DNA"/>
</dbReference>
<dbReference type="InterPro" id="IPR001734">
    <property type="entry name" value="Na/solute_symporter"/>
</dbReference>
<keyword evidence="7" id="KW-0915">Sodium</keyword>
<evidence type="ECO:0000256" key="2">
    <source>
        <dbReference type="ARBA" id="ARBA00006434"/>
    </source>
</evidence>
<evidence type="ECO:0000256" key="12">
    <source>
        <dbReference type="SAM" id="Phobius"/>
    </source>
</evidence>
<keyword evidence="5 12" id="KW-0812">Transmembrane</keyword>
<dbReference type="Proteomes" id="UP000466442">
    <property type="component" value="Unassembled WGS sequence"/>
</dbReference>
<evidence type="ECO:0000256" key="1">
    <source>
        <dbReference type="ARBA" id="ARBA00004651"/>
    </source>
</evidence>
<dbReference type="PANTHER" id="PTHR42985">
    <property type="entry name" value="SODIUM-COUPLED MONOCARBOXYLATE TRANSPORTER"/>
    <property type="match status" value="1"/>
</dbReference>
<dbReference type="Pfam" id="PF00474">
    <property type="entry name" value="SSF"/>
    <property type="match status" value="2"/>
</dbReference>
<keyword evidence="9 12" id="KW-0472">Membrane</keyword>
<accession>A0A8S9Y1J8</accession>
<evidence type="ECO:0000256" key="10">
    <source>
        <dbReference type="ARBA" id="ARBA00023201"/>
    </source>
</evidence>
<feature type="transmembrane region" description="Helical" evidence="12">
    <location>
        <begin position="229"/>
        <end position="249"/>
    </location>
</feature>
<organism evidence="13 14">
    <name type="scientific">Apolygus lucorum</name>
    <name type="common">Small green plant bug</name>
    <name type="synonym">Lygocoris lucorum</name>
    <dbReference type="NCBI Taxonomy" id="248454"/>
    <lineage>
        <taxon>Eukaryota</taxon>
        <taxon>Metazoa</taxon>
        <taxon>Ecdysozoa</taxon>
        <taxon>Arthropoda</taxon>
        <taxon>Hexapoda</taxon>
        <taxon>Insecta</taxon>
        <taxon>Pterygota</taxon>
        <taxon>Neoptera</taxon>
        <taxon>Paraneoptera</taxon>
        <taxon>Hemiptera</taxon>
        <taxon>Heteroptera</taxon>
        <taxon>Panheteroptera</taxon>
        <taxon>Cimicomorpha</taxon>
        <taxon>Miridae</taxon>
        <taxon>Mirini</taxon>
        <taxon>Apolygus</taxon>
    </lineage>
</organism>
<evidence type="ECO:0000256" key="7">
    <source>
        <dbReference type="ARBA" id="ARBA00023053"/>
    </source>
</evidence>
<dbReference type="PROSITE" id="PS50283">
    <property type="entry name" value="NA_SOLUT_SYMP_3"/>
    <property type="match status" value="1"/>
</dbReference>
<dbReference type="Gene3D" id="1.20.1730.10">
    <property type="entry name" value="Sodium/glucose cotransporter"/>
    <property type="match status" value="2"/>
</dbReference>
<keyword evidence="6 12" id="KW-1133">Transmembrane helix</keyword>
<dbReference type="GO" id="GO:0005886">
    <property type="term" value="C:plasma membrane"/>
    <property type="evidence" value="ECO:0007669"/>
    <property type="project" value="UniProtKB-SubCell"/>
</dbReference>
<feature type="transmembrane region" description="Helical" evidence="12">
    <location>
        <begin position="356"/>
        <end position="377"/>
    </location>
</feature>
<sequence>MEMRFGRGVRAVLSASFTVFTLMYIPQVLHGATMALTQVTAVDDTWITLIISLSCIFYTTLGGLKAVVWTDTVQGVLMIISTIVILVVGTTRAGGVIKVLSTASAGERLELFNFDPIPPCGLHAQKASMLLVTGIFFFGTISLLNGILITAEFLSCDPLTSGFIERADQIMPFFVVKVCGDIRGLPGLFLAGIVCAAMSSMSASLNTLSGTFYRDFVSRMFKEKPSDTTALFIIKSLVVIFGTIGTLGAFSVRSFGNLTMIIARTSGLTVGPAIGMFLLGLLFPWATNKGAVCGGLTSLFCTAWLTVTNAIYKLDGHFVYPTKPFSVDGCLHNFTAVALPVASDDSEVPYIYRITVFYNIPVGITITVVIGLLVSYLTGPNRLEDLNPDLFSPVIHRFFPQRKNQEYTQVPLGLCPLDKTTNLNGTQPEEELCNGRYRVNGHNVLVVRRVSKSGSINQLQK</sequence>
<comment type="similarity">
    <text evidence="2 11">Belongs to the sodium:solute symporter (SSF) (TC 2.A.21) family.</text>
</comment>
<name>A0A8S9Y1J8_APOLU</name>
<comment type="subcellular location">
    <subcellularLocation>
        <location evidence="1">Cell membrane</location>
        <topology evidence="1">Multi-pass membrane protein</topology>
    </subcellularLocation>
</comment>
<feature type="transmembrane region" description="Helical" evidence="12">
    <location>
        <begin position="47"/>
        <end position="68"/>
    </location>
</feature>
<feature type="transmembrane region" description="Helical" evidence="12">
    <location>
        <begin position="129"/>
        <end position="151"/>
    </location>
</feature>
<dbReference type="AlphaFoldDB" id="A0A8S9Y1J8"/>
<dbReference type="PANTHER" id="PTHR42985:SF21">
    <property type="entry name" value="SODIUM-DEPENDENT MULTIVITAMIN TRANSPORTER-LIKE PROTEIN"/>
    <property type="match status" value="1"/>
</dbReference>
<dbReference type="InterPro" id="IPR051163">
    <property type="entry name" value="Sodium:Solute_Symporter_SSF"/>
</dbReference>
<evidence type="ECO:0000313" key="14">
    <source>
        <dbReference type="Proteomes" id="UP000466442"/>
    </source>
</evidence>
<evidence type="ECO:0000256" key="5">
    <source>
        <dbReference type="ARBA" id="ARBA00022692"/>
    </source>
</evidence>
<evidence type="ECO:0000256" key="6">
    <source>
        <dbReference type="ARBA" id="ARBA00022989"/>
    </source>
</evidence>
<evidence type="ECO:0000256" key="3">
    <source>
        <dbReference type="ARBA" id="ARBA00022448"/>
    </source>
</evidence>
<evidence type="ECO:0000256" key="11">
    <source>
        <dbReference type="RuleBase" id="RU362091"/>
    </source>
</evidence>
<comment type="caution">
    <text evidence="13">The sequence shown here is derived from an EMBL/GenBank/DDBJ whole genome shotgun (WGS) entry which is preliminary data.</text>
</comment>
<proteinExistence type="inferred from homology"/>
<keyword evidence="14" id="KW-1185">Reference proteome</keyword>
<dbReference type="OrthoDB" id="6132759at2759"/>
<gene>
    <name evidence="13" type="ORF">GE061_009392</name>
</gene>
<feature type="transmembrane region" description="Helical" evidence="12">
    <location>
        <begin position="290"/>
        <end position="312"/>
    </location>
</feature>
<keyword evidence="8" id="KW-0406">Ion transport</keyword>
<reference evidence="13" key="1">
    <citation type="journal article" date="2021" name="Mol. Ecol. Resour.">
        <title>Apolygus lucorum genome provides insights into omnivorousness and mesophyll feeding.</title>
        <authorList>
            <person name="Liu Y."/>
            <person name="Liu H."/>
            <person name="Wang H."/>
            <person name="Huang T."/>
            <person name="Liu B."/>
            <person name="Yang B."/>
            <person name="Yin L."/>
            <person name="Li B."/>
            <person name="Zhang Y."/>
            <person name="Zhang S."/>
            <person name="Jiang F."/>
            <person name="Zhang X."/>
            <person name="Ren Y."/>
            <person name="Wang B."/>
            <person name="Wang S."/>
            <person name="Lu Y."/>
            <person name="Wu K."/>
            <person name="Fan W."/>
            <person name="Wang G."/>
        </authorList>
    </citation>
    <scope>NUCLEOTIDE SEQUENCE</scope>
    <source>
        <strain evidence="13">12Hb</strain>
    </source>
</reference>
<keyword evidence="3" id="KW-0813">Transport</keyword>
<evidence type="ECO:0000256" key="9">
    <source>
        <dbReference type="ARBA" id="ARBA00023136"/>
    </source>
</evidence>
<evidence type="ECO:0008006" key="15">
    <source>
        <dbReference type="Google" id="ProtNLM"/>
    </source>
</evidence>
<feature type="transmembrane region" description="Helical" evidence="12">
    <location>
        <begin position="261"/>
        <end position="283"/>
    </location>
</feature>
<protein>
    <recommendedName>
        <fullName evidence="15">Sodium-coupled monocarboxylate transporter 2</fullName>
    </recommendedName>
</protein>
<dbReference type="GO" id="GO:0006814">
    <property type="term" value="P:sodium ion transport"/>
    <property type="evidence" value="ECO:0007669"/>
    <property type="project" value="UniProtKB-KW"/>
</dbReference>
<evidence type="ECO:0000256" key="4">
    <source>
        <dbReference type="ARBA" id="ARBA00022475"/>
    </source>
</evidence>
<keyword evidence="4" id="KW-1003">Cell membrane</keyword>
<evidence type="ECO:0000256" key="8">
    <source>
        <dbReference type="ARBA" id="ARBA00023065"/>
    </source>
</evidence>